<keyword evidence="3" id="KW-1185">Reference proteome</keyword>
<dbReference type="EMBL" id="CAUYUJ010017110">
    <property type="protein sequence ID" value="CAK0871859.1"/>
    <property type="molecule type" value="Genomic_DNA"/>
</dbReference>
<proteinExistence type="predicted"/>
<evidence type="ECO:0000313" key="3">
    <source>
        <dbReference type="Proteomes" id="UP001189429"/>
    </source>
</evidence>
<dbReference type="EMBL" id="CAUYUJ010019370">
    <property type="protein sequence ID" value="CAK0890624.1"/>
    <property type="molecule type" value="Genomic_DNA"/>
</dbReference>
<name>A0ABN9WZA0_9DINO</name>
<organism evidence="2 3">
    <name type="scientific">Prorocentrum cordatum</name>
    <dbReference type="NCBI Taxonomy" id="2364126"/>
    <lineage>
        <taxon>Eukaryota</taxon>
        <taxon>Sar</taxon>
        <taxon>Alveolata</taxon>
        <taxon>Dinophyceae</taxon>
        <taxon>Prorocentrales</taxon>
        <taxon>Prorocentraceae</taxon>
        <taxon>Prorocentrum</taxon>
    </lineage>
</organism>
<comment type="caution">
    <text evidence="2">The sequence shown here is derived from an EMBL/GenBank/DDBJ whole genome shotgun (WGS) entry which is preliminary data.</text>
</comment>
<evidence type="ECO:0000313" key="2">
    <source>
        <dbReference type="EMBL" id="CAK0890624.1"/>
    </source>
</evidence>
<evidence type="ECO:0000313" key="1">
    <source>
        <dbReference type="EMBL" id="CAK0871859.1"/>
    </source>
</evidence>
<dbReference type="Proteomes" id="UP001189429">
    <property type="component" value="Unassembled WGS sequence"/>
</dbReference>
<protein>
    <submittedName>
        <fullName evidence="2">Uncharacterized protein</fullName>
    </submittedName>
</protein>
<accession>A0ABN9WZA0</accession>
<reference evidence="2" key="1">
    <citation type="submission" date="2023-10" db="EMBL/GenBank/DDBJ databases">
        <authorList>
            <person name="Chen Y."/>
            <person name="Shah S."/>
            <person name="Dougan E. K."/>
            <person name="Thang M."/>
            <person name="Chan C."/>
        </authorList>
    </citation>
    <scope>NUCLEOTIDE SEQUENCE [LARGE SCALE GENOMIC DNA]</scope>
</reference>
<feature type="non-terminal residue" evidence="2">
    <location>
        <position position="126"/>
    </location>
</feature>
<gene>
    <name evidence="1" type="ORF">PCOR1329_LOCUS57531</name>
    <name evidence="2" type="ORF">PCOR1329_LOCUS70779</name>
</gene>
<sequence>MAQASCLVIQLGGGDAPPGLGEPWRVMEVGDRQYRNRQGVKTTKPFRSWIEPMLQQASPRQWAACPDVIAVVPAGPLEGGPWPPSWQIDAGWEPGQPALTLTPDYPMYISMVWCEDGHQRTQRYRR</sequence>